<dbReference type="Gramene" id="OIV95270">
    <property type="protein sequence ID" value="OIV95270"/>
    <property type="gene ID" value="TanjilG_07426"/>
</dbReference>
<name>A0A4P1QUM8_LUPAN</name>
<dbReference type="EMBL" id="CM007376">
    <property type="protein sequence ID" value="OIV95270.1"/>
    <property type="molecule type" value="Genomic_DNA"/>
</dbReference>
<dbReference type="PANTHER" id="PTHR10457:SF7">
    <property type="entry name" value="GALACTOKINASE-RELATED"/>
    <property type="match status" value="1"/>
</dbReference>
<reference evidence="3 4" key="1">
    <citation type="journal article" date="2017" name="Plant Biotechnol. J.">
        <title>A comprehensive draft genome sequence for lupin (Lupinus angustifolius), an emerging health food: insights into plant-microbe interactions and legume evolution.</title>
        <authorList>
            <person name="Hane J.K."/>
            <person name="Ming Y."/>
            <person name="Kamphuis L.G."/>
            <person name="Nelson M.N."/>
            <person name="Garg G."/>
            <person name="Atkins C.A."/>
            <person name="Bayer P.E."/>
            <person name="Bravo A."/>
            <person name="Bringans S."/>
            <person name="Cannon S."/>
            <person name="Edwards D."/>
            <person name="Foley R."/>
            <person name="Gao L.L."/>
            <person name="Harrison M.J."/>
            <person name="Huang W."/>
            <person name="Hurgobin B."/>
            <person name="Li S."/>
            <person name="Liu C.W."/>
            <person name="McGrath A."/>
            <person name="Morahan G."/>
            <person name="Murray J."/>
            <person name="Weller J."/>
            <person name="Jian J."/>
            <person name="Singh K.B."/>
        </authorList>
    </citation>
    <scope>NUCLEOTIDE SEQUENCE [LARGE SCALE GENOMIC DNA]</scope>
    <source>
        <strain evidence="4">cv. Tanjil</strain>
        <tissue evidence="3">Whole plant</tissue>
    </source>
</reference>
<dbReference type="Gene3D" id="1.20.1440.340">
    <property type="match status" value="1"/>
</dbReference>
<dbReference type="GO" id="GO:0005524">
    <property type="term" value="F:ATP binding"/>
    <property type="evidence" value="ECO:0007669"/>
    <property type="project" value="UniProtKB-KW"/>
</dbReference>
<sequence>MAIRQDTIIAISKNETEKVLRIANVNDEKYSMCTYCTDPNLLTSVIAHPIPFFQLVCSFAGRHNSSNPILAVKEYLKEEPYTVEEIEKITGEKLTSFLGNNAAYVDVIKAAKQYKLHQRAAHVYSEAKRVHAFKDVVSSNLKTS</sequence>
<evidence type="ECO:0000313" key="3">
    <source>
        <dbReference type="EMBL" id="OIV95270.1"/>
    </source>
</evidence>
<evidence type="ECO:0000256" key="1">
    <source>
        <dbReference type="ARBA" id="ARBA00022741"/>
    </source>
</evidence>
<gene>
    <name evidence="3" type="ORF">TanjilG_07426</name>
</gene>
<accession>A0A4P1QUM8</accession>
<proteinExistence type="predicted"/>
<dbReference type="AlphaFoldDB" id="A0A4P1QUM8"/>
<dbReference type="Proteomes" id="UP000188354">
    <property type="component" value="Chromosome LG16"/>
</dbReference>
<evidence type="ECO:0000313" key="4">
    <source>
        <dbReference type="Proteomes" id="UP000188354"/>
    </source>
</evidence>
<organism evidence="3 4">
    <name type="scientific">Lupinus angustifolius</name>
    <name type="common">Narrow-leaved blue lupine</name>
    <dbReference type="NCBI Taxonomy" id="3871"/>
    <lineage>
        <taxon>Eukaryota</taxon>
        <taxon>Viridiplantae</taxon>
        <taxon>Streptophyta</taxon>
        <taxon>Embryophyta</taxon>
        <taxon>Tracheophyta</taxon>
        <taxon>Spermatophyta</taxon>
        <taxon>Magnoliopsida</taxon>
        <taxon>eudicotyledons</taxon>
        <taxon>Gunneridae</taxon>
        <taxon>Pentapetalae</taxon>
        <taxon>rosids</taxon>
        <taxon>fabids</taxon>
        <taxon>Fabales</taxon>
        <taxon>Fabaceae</taxon>
        <taxon>Papilionoideae</taxon>
        <taxon>50 kb inversion clade</taxon>
        <taxon>genistoids sensu lato</taxon>
        <taxon>core genistoids</taxon>
        <taxon>Genisteae</taxon>
        <taxon>Lupinus</taxon>
    </lineage>
</organism>
<keyword evidence="1" id="KW-0547">Nucleotide-binding</keyword>
<keyword evidence="4" id="KW-1185">Reference proteome</keyword>
<dbReference type="GO" id="GO:0004335">
    <property type="term" value="F:galactokinase activity"/>
    <property type="evidence" value="ECO:0007669"/>
    <property type="project" value="TreeGrafter"/>
</dbReference>
<dbReference type="STRING" id="3871.A0A4P1QUM8"/>
<keyword evidence="2" id="KW-0067">ATP-binding</keyword>
<protein>
    <submittedName>
        <fullName evidence="3">Uncharacterized protein</fullName>
    </submittedName>
</protein>
<dbReference type="PANTHER" id="PTHR10457">
    <property type="entry name" value="MEVALONATE KINASE/GALACTOKINASE"/>
    <property type="match status" value="1"/>
</dbReference>
<evidence type="ECO:0000256" key="2">
    <source>
        <dbReference type="ARBA" id="ARBA00022840"/>
    </source>
</evidence>
<dbReference type="GO" id="GO:0005829">
    <property type="term" value="C:cytosol"/>
    <property type="evidence" value="ECO:0007669"/>
    <property type="project" value="TreeGrafter"/>
</dbReference>
<dbReference type="GO" id="GO:0006012">
    <property type="term" value="P:galactose metabolic process"/>
    <property type="evidence" value="ECO:0007669"/>
    <property type="project" value="TreeGrafter"/>
</dbReference>